<evidence type="ECO:0000256" key="4">
    <source>
        <dbReference type="ARBA" id="ARBA00022692"/>
    </source>
</evidence>
<evidence type="ECO:0000256" key="10">
    <source>
        <dbReference type="ARBA" id="ARBA00025198"/>
    </source>
</evidence>
<evidence type="ECO:0000256" key="13">
    <source>
        <dbReference type="RuleBase" id="RU003848"/>
    </source>
</evidence>
<comment type="subcellular location">
    <subcellularLocation>
        <location evidence="12">Endomembrane system</location>
        <topology evidence="12">Single-pass membrane protein</topology>
    </subcellularLocation>
</comment>
<keyword evidence="9" id="KW-0066">ATP synthesis</keyword>
<evidence type="ECO:0000256" key="9">
    <source>
        <dbReference type="ARBA" id="ARBA00023310"/>
    </source>
</evidence>
<evidence type="ECO:0000256" key="2">
    <source>
        <dbReference type="ARBA" id="ARBA00022448"/>
    </source>
</evidence>
<feature type="region of interest" description="Disordered" evidence="14">
    <location>
        <begin position="108"/>
        <end position="127"/>
    </location>
</feature>
<evidence type="ECO:0000256" key="12">
    <source>
        <dbReference type="ARBA" id="ARBA00037847"/>
    </source>
</evidence>
<keyword evidence="4 13" id="KW-0812">Transmembrane</keyword>
<dbReference type="InterPro" id="IPR002146">
    <property type="entry name" value="ATP_synth_b/b'su_bac/chlpt"/>
</dbReference>
<dbReference type="GO" id="GO:0012505">
    <property type="term" value="C:endomembrane system"/>
    <property type="evidence" value="ECO:0007669"/>
    <property type="project" value="UniProtKB-SubCell"/>
</dbReference>
<dbReference type="CDD" id="cd06503">
    <property type="entry name" value="ATP-synt_Fo_b"/>
    <property type="match status" value="1"/>
</dbReference>
<dbReference type="eggNOG" id="COG0711">
    <property type="taxonomic scope" value="Bacteria"/>
</dbReference>
<sequence>MEILLQLGANKSAFIQFILFVVSITFLTVYVYGPFYRAYDQRLKQTKGADQVAAETQDEAKKLEAVFQVRAREINGRIQNIFENEKKQASESSAIILNKAREEVSATTEKARQDIEAQKSNAARDIQNVSQSVADEISKKLTGAV</sequence>
<accession>M4VBP8</accession>
<comment type="function">
    <text evidence="11">Component of the F(0) channel, it forms part of the peripheral stalk, linking F(1) to F(0). The b'-subunit is a diverged and duplicated form of b found in plants and photosynthetic bacteria.</text>
</comment>
<evidence type="ECO:0000313" key="16">
    <source>
        <dbReference type="EMBL" id="AGH96827.1"/>
    </source>
</evidence>
<dbReference type="PANTHER" id="PTHR33445:SF2">
    <property type="entry name" value="ATP SYNTHASE SUBUNIT B', CHLOROPLASTIC"/>
    <property type="match status" value="1"/>
</dbReference>
<comment type="function">
    <text evidence="10">F(1)F(0) ATP synthase produces ATP from ADP in the presence of a proton or sodium gradient. F-type ATPases consist of two structural domains, F(1) containing the extramembraneous catalytic core and F(0) containing the membrane proton channel, linked together by a central stalk and a peripheral stalk. During catalysis, ATP synthesis in the catalytic domain of F(1) is coupled via a rotary mechanism of the central stalk subunits to proton translocation.</text>
</comment>
<keyword evidence="5 13" id="KW-0375">Hydrogen ion transport</keyword>
<proteinExistence type="inferred from homology"/>
<dbReference type="OrthoDB" id="5294084at2"/>
<dbReference type="GO" id="GO:0045259">
    <property type="term" value="C:proton-transporting ATP synthase complex"/>
    <property type="evidence" value="ECO:0007669"/>
    <property type="project" value="UniProtKB-KW"/>
</dbReference>
<evidence type="ECO:0000256" key="6">
    <source>
        <dbReference type="ARBA" id="ARBA00022989"/>
    </source>
</evidence>
<keyword evidence="3 13" id="KW-0138">CF(0)</keyword>
<keyword evidence="2 13" id="KW-0813">Transport</keyword>
<dbReference type="GO" id="GO:0015986">
    <property type="term" value="P:proton motive force-driven ATP synthesis"/>
    <property type="evidence" value="ECO:0007669"/>
    <property type="project" value="InterPro"/>
</dbReference>
<evidence type="ECO:0000256" key="15">
    <source>
        <dbReference type="SAM" id="Phobius"/>
    </source>
</evidence>
<keyword evidence="17" id="KW-1185">Reference proteome</keyword>
<keyword evidence="7 13" id="KW-0406">Ion transport</keyword>
<feature type="compositionally biased region" description="Basic and acidic residues" evidence="14">
    <location>
        <begin position="108"/>
        <end position="117"/>
    </location>
</feature>
<dbReference type="AlphaFoldDB" id="M4VBP8"/>
<dbReference type="PATRIC" id="fig|1184267.3.peg.2639"/>
<organism evidence="16 17">
    <name type="scientific">Pseudobdellovibrio exovorus JSS</name>
    <dbReference type="NCBI Taxonomy" id="1184267"/>
    <lineage>
        <taxon>Bacteria</taxon>
        <taxon>Pseudomonadati</taxon>
        <taxon>Bdellovibrionota</taxon>
        <taxon>Bdellovibrionia</taxon>
        <taxon>Bdellovibrionales</taxon>
        <taxon>Pseudobdellovibrionaceae</taxon>
        <taxon>Pseudobdellovibrio</taxon>
    </lineage>
</organism>
<comment type="similarity">
    <text evidence="1 13">Belongs to the ATPase B chain family.</text>
</comment>
<dbReference type="STRING" id="1184267.A11Q_2611"/>
<evidence type="ECO:0000256" key="11">
    <source>
        <dbReference type="ARBA" id="ARBA00025614"/>
    </source>
</evidence>
<dbReference type="GO" id="GO:0046961">
    <property type="term" value="F:proton-transporting ATPase activity, rotational mechanism"/>
    <property type="evidence" value="ECO:0007669"/>
    <property type="project" value="TreeGrafter"/>
</dbReference>
<name>M4VBP8_9BACT</name>
<dbReference type="KEGG" id="bex:A11Q_2611"/>
<gene>
    <name evidence="16" type="ORF">A11Q_2611</name>
</gene>
<dbReference type="PANTHER" id="PTHR33445">
    <property type="entry name" value="ATP SYNTHASE SUBUNIT B', CHLOROPLASTIC"/>
    <property type="match status" value="1"/>
</dbReference>
<evidence type="ECO:0000256" key="7">
    <source>
        <dbReference type="ARBA" id="ARBA00023065"/>
    </source>
</evidence>
<evidence type="ECO:0000256" key="8">
    <source>
        <dbReference type="ARBA" id="ARBA00023136"/>
    </source>
</evidence>
<evidence type="ECO:0000313" key="17">
    <source>
        <dbReference type="Proteomes" id="UP000012040"/>
    </source>
</evidence>
<keyword evidence="8 15" id="KW-0472">Membrane</keyword>
<dbReference type="Pfam" id="PF00430">
    <property type="entry name" value="ATP-synt_B"/>
    <property type="match status" value="1"/>
</dbReference>
<reference evidence="16 17" key="1">
    <citation type="journal article" date="2013" name="ISME J.">
        <title>By their genes ye shall know them: genomic signatures of predatory bacteria.</title>
        <authorList>
            <person name="Pasternak Z."/>
            <person name="Pietrokovski S."/>
            <person name="Rotem O."/>
            <person name="Gophna U."/>
            <person name="Lurie-Weinberger M.N."/>
            <person name="Jurkevitch E."/>
        </authorList>
    </citation>
    <scope>NUCLEOTIDE SEQUENCE [LARGE SCALE GENOMIC DNA]</scope>
    <source>
        <strain evidence="16 17">JSS</strain>
    </source>
</reference>
<evidence type="ECO:0000256" key="3">
    <source>
        <dbReference type="ARBA" id="ARBA00022547"/>
    </source>
</evidence>
<evidence type="ECO:0000256" key="14">
    <source>
        <dbReference type="SAM" id="MobiDB-lite"/>
    </source>
</evidence>
<dbReference type="EMBL" id="CP003537">
    <property type="protein sequence ID" value="AGH96827.1"/>
    <property type="molecule type" value="Genomic_DNA"/>
</dbReference>
<dbReference type="Proteomes" id="UP000012040">
    <property type="component" value="Chromosome"/>
</dbReference>
<feature type="transmembrane region" description="Helical" evidence="15">
    <location>
        <begin position="12"/>
        <end position="33"/>
    </location>
</feature>
<protein>
    <submittedName>
        <fullName evidence="16">ATP synthase B chain</fullName>
    </submittedName>
</protein>
<evidence type="ECO:0000256" key="5">
    <source>
        <dbReference type="ARBA" id="ARBA00022781"/>
    </source>
</evidence>
<dbReference type="InterPro" id="IPR050059">
    <property type="entry name" value="ATP_synthase_B_chain"/>
</dbReference>
<dbReference type="HOGENOM" id="CLU_1802310_0_0_7"/>
<keyword evidence="6 15" id="KW-1133">Transmembrane helix</keyword>
<evidence type="ECO:0000256" key="1">
    <source>
        <dbReference type="ARBA" id="ARBA00005513"/>
    </source>
</evidence>
<dbReference type="RefSeq" id="WP_015471317.1">
    <property type="nucleotide sequence ID" value="NC_020813.1"/>
</dbReference>